<dbReference type="PANTHER" id="PTHR33751:SF11">
    <property type="entry name" value="BLL4483 PROTEIN"/>
    <property type="match status" value="1"/>
</dbReference>
<dbReference type="PROSITE" id="PS51257">
    <property type="entry name" value="PROKAR_LIPOPROTEIN"/>
    <property type="match status" value="1"/>
</dbReference>
<dbReference type="GO" id="GO:0046872">
    <property type="term" value="F:metal ion binding"/>
    <property type="evidence" value="ECO:0007669"/>
    <property type="project" value="UniProtKB-KW"/>
</dbReference>
<comment type="caution">
    <text evidence="6">The sequence shown here is derived from an EMBL/GenBank/DDBJ whole genome shotgun (WGS) entry which is preliminary data.</text>
</comment>
<dbReference type="Gene3D" id="1.10.760.10">
    <property type="entry name" value="Cytochrome c-like domain"/>
    <property type="match status" value="2"/>
</dbReference>
<evidence type="ECO:0000256" key="3">
    <source>
        <dbReference type="ARBA" id="ARBA00023004"/>
    </source>
</evidence>
<proteinExistence type="predicted"/>
<dbReference type="InterPro" id="IPR036909">
    <property type="entry name" value="Cyt_c-like_dom_sf"/>
</dbReference>
<protein>
    <submittedName>
        <fullName evidence="6">Cytochrome C</fullName>
    </submittedName>
</protein>
<dbReference type="InterPro" id="IPR050597">
    <property type="entry name" value="Cytochrome_c_Oxidase_Subunit"/>
</dbReference>
<dbReference type="PANTHER" id="PTHR33751">
    <property type="entry name" value="CBB3-TYPE CYTOCHROME C OXIDASE SUBUNIT FIXP"/>
    <property type="match status" value="1"/>
</dbReference>
<keyword evidence="1 4" id="KW-0349">Heme</keyword>
<keyword evidence="2 4" id="KW-0479">Metal-binding</keyword>
<gene>
    <name evidence="6" type="ORF">CTI11_03700</name>
</gene>
<evidence type="ECO:0000256" key="2">
    <source>
        <dbReference type="ARBA" id="ARBA00022723"/>
    </source>
</evidence>
<dbReference type="InterPro" id="IPR009056">
    <property type="entry name" value="Cyt_c-like_dom"/>
</dbReference>
<evidence type="ECO:0000256" key="1">
    <source>
        <dbReference type="ARBA" id="ARBA00022617"/>
    </source>
</evidence>
<name>A0A2G7TAP4_9FLAO</name>
<dbReference type="Pfam" id="PF00034">
    <property type="entry name" value="Cytochrom_C"/>
    <property type="match status" value="1"/>
</dbReference>
<dbReference type="GO" id="GO:0020037">
    <property type="term" value="F:heme binding"/>
    <property type="evidence" value="ECO:0007669"/>
    <property type="project" value="InterPro"/>
</dbReference>
<dbReference type="PROSITE" id="PS51007">
    <property type="entry name" value="CYTC"/>
    <property type="match status" value="1"/>
</dbReference>
<accession>A0A2G7TAP4</accession>
<dbReference type="SUPFAM" id="SSF46626">
    <property type="entry name" value="Cytochrome c"/>
    <property type="match status" value="2"/>
</dbReference>
<evidence type="ECO:0000259" key="5">
    <source>
        <dbReference type="PROSITE" id="PS51007"/>
    </source>
</evidence>
<organism evidence="6">
    <name type="scientific">Chryseobacterium sp. B5</name>
    <dbReference type="NCBI Taxonomy" id="2050562"/>
    <lineage>
        <taxon>Bacteria</taxon>
        <taxon>Pseudomonadati</taxon>
        <taxon>Bacteroidota</taxon>
        <taxon>Flavobacteriia</taxon>
        <taxon>Flavobacteriales</taxon>
        <taxon>Weeksellaceae</taxon>
        <taxon>Chryseobacterium group</taxon>
        <taxon>Chryseobacterium</taxon>
    </lineage>
</organism>
<evidence type="ECO:0000313" key="6">
    <source>
        <dbReference type="EMBL" id="PII36980.1"/>
    </source>
</evidence>
<dbReference type="AlphaFoldDB" id="A0A2G7TAP4"/>
<evidence type="ECO:0000256" key="4">
    <source>
        <dbReference type="PROSITE-ProRule" id="PRU00433"/>
    </source>
</evidence>
<keyword evidence="3 4" id="KW-0408">Iron</keyword>
<sequence>MAHGSRWRAGRGRPGSRGWRALLGAWLVAGACGTCGVMAQTAQTMQPAPGVPMADLPPAVVSAPLPDVGSMASRVLACTACHGPEGRATPSGYFPRIAGKPAGYLYRQLKNFQQGRRSYPAMNRLIEFMSDDYLRQIATHFAGLELPYAPPVPVQLPPAELARGEQLVLRGDAQRGLPACAACHGERLMGAGDDVPGLLGLSRDYLNSQIGAWRSGQRKAAAPDCMDQVAKALTAQEVVAVTAWLSSRPALAAPGGHEALALPMPLRYGAVAAIAGQEGKP</sequence>
<feature type="domain" description="Cytochrome c" evidence="5">
    <location>
        <begin position="159"/>
        <end position="249"/>
    </location>
</feature>
<dbReference type="GO" id="GO:0009055">
    <property type="term" value="F:electron transfer activity"/>
    <property type="evidence" value="ECO:0007669"/>
    <property type="project" value="InterPro"/>
</dbReference>
<dbReference type="EMBL" id="PEKC01000008">
    <property type="protein sequence ID" value="PII36980.1"/>
    <property type="molecule type" value="Genomic_DNA"/>
</dbReference>
<reference evidence="6" key="1">
    <citation type="submission" date="2017-10" db="EMBL/GenBank/DDBJ databases">
        <title>Chryseobacterium sp. B5 is a hydrocarbonoclastic and plant growth promoting bacterium.</title>
        <authorList>
            <person name="Thijs S."/>
            <person name="Gkorezis P."/>
            <person name="Van Hamme J."/>
        </authorList>
    </citation>
    <scope>NUCLEOTIDE SEQUENCE</scope>
    <source>
        <strain evidence="6">B5</strain>
    </source>
</reference>